<feature type="transmembrane region" description="Helical" evidence="2">
    <location>
        <begin position="27"/>
        <end position="47"/>
    </location>
</feature>
<sequence>MKRLSRRVKRHFHKPTKPVAIKSHRAWYWRWLMIVGLVIVGYLLAYWRLNVSGTLGMVDANEPSKQELISRTVMAERQLQVQRAAQDKLANDFEQVQDELIKLKEDLAFYKSMQNGDAVVKSVKLTRLFVEKAKEPGHYQYHLVLSQQGNSSKPVQGSLSFIVQGHNQQGQVVKLPLILQPANSNQAKVNFRYYQRMDGSFALPDNITAEEVELSFLETGATQPNISQKVELPG</sequence>
<dbReference type="EMBL" id="JBIWXY010000002">
    <property type="protein sequence ID" value="MFJ5446488.1"/>
    <property type="molecule type" value="Genomic_DNA"/>
</dbReference>
<protein>
    <submittedName>
        <fullName evidence="3">DUF6776 family protein</fullName>
    </submittedName>
</protein>
<reference evidence="3 4" key="1">
    <citation type="submission" date="2024-11" db="EMBL/GenBank/DDBJ databases">
        <authorList>
            <person name="Kaparullina E.N."/>
            <person name="Delegan Y.A."/>
            <person name="Doronina N.V."/>
        </authorList>
    </citation>
    <scope>NUCLEOTIDE SEQUENCE [LARGE SCALE GENOMIC DNA]</scope>
    <source>
        <strain evidence="3 4">7sh_L</strain>
    </source>
</reference>
<keyword evidence="4" id="KW-1185">Reference proteome</keyword>
<keyword evidence="2" id="KW-1133">Transmembrane helix</keyword>
<name>A0ABW8GMA2_9PROT</name>
<gene>
    <name evidence="3" type="ORF">ACIKP9_09645</name>
</gene>
<organism evidence="3 4">
    <name type="scientific">Methylobacillus methanolivorans</name>
    <dbReference type="NCBI Taxonomy" id="1848927"/>
    <lineage>
        <taxon>Bacteria</taxon>
        <taxon>Pseudomonadati</taxon>
        <taxon>Pseudomonadota</taxon>
        <taxon>Betaproteobacteria</taxon>
        <taxon>Nitrosomonadales</taxon>
        <taxon>Methylophilaceae</taxon>
        <taxon>Methylobacillus</taxon>
    </lineage>
</organism>
<keyword evidence="2" id="KW-0812">Transmembrane</keyword>
<dbReference type="Proteomes" id="UP001617669">
    <property type="component" value="Unassembled WGS sequence"/>
</dbReference>
<feature type="coiled-coil region" evidence="1">
    <location>
        <begin position="86"/>
        <end position="113"/>
    </location>
</feature>
<keyword evidence="1" id="KW-0175">Coiled coil</keyword>
<dbReference type="InterPro" id="IPR046703">
    <property type="entry name" value="DUF6776"/>
</dbReference>
<dbReference type="RefSeq" id="WP_400881971.1">
    <property type="nucleotide sequence ID" value="NZ_JBIWXY010000002.1"/>
</dbReference>
<accession>A0ABW8GMA2</accession>
<proteinExistence type="predicted"/>
<evidence type="ECO:0000256" key="1">
    <source>
        <dbReference type="SAM" id="Coils"/>
    </source>
</evidence>
<keyword evidence="2" id="KW-0472">Membrane</keyword>
<dbReference type="Pfam" id="PF20567">
    <property type="entry name" value="DUF6776"/>
    <property type="match status" value="1"/>
</dbReference>
<comment type="caution">
    <text evidence="3">The sequence shown here is derived from an EMBL/GenBank/DDBJ whole genome shotgun (WGS) entry which is preliminary data.</text>
</comment>
<evidence type="ECO:0000313" key="4">
    <source>
        <dbReference type="Proteomes" id="UP001617669"/>
    </source>
</evidence>
<evidence type="ECO:0000313" key="3">
    <source>
        <dbReference type="EMBL" id="MFJ5446488.1"/>
    </source>
</evidence>
<evidence type="ECO:0000256" key="2">
    <source>
        <dbReference type="SAM" id="Phobius"/>
    </source>
</evidence>